<feature type="region of interest" description="Disordered" evidence="1">
    <location>
        <begin position="1"/>
        <end position="36"/>
    </location>
</feature>
<accession>A0ABR1MI19</accession>
<dbReference type="EMBL" id="JBBPDW010000008">
    <property type="protein sequence ID" value="KAK7550061.1"/>
    <property type="molecule type" value="Genomic_DNA"/>
</dbReference>
<comment type="caution">
    <text evidence="2">The sequence shown here is derived from an EMBL/GenBank/DDBJ whole genome shotgun (WGS) entry which is preliminary data.</text>
</comment>
<name>A0ABR1MI19_9PEZI</name>
<protein>
    <submittedName>
        <fullName evidence="2">Uncharacterized protein</fullName>
    </submittedName>
</protein>
<evidence type="ECO:0000256" key="1">
    <source>
        <dbReference type="SAM" id="MobiDB-lite"/>
    </source>
</evidence>
<feature type="compositionally biased region" description="Basic and acidic residues" evidence="1">
    <location>
        <begin position="134"/>
        <end position="159"/>
    </location>
</feature>
<feature type="region of interest" description="Disordered" evidence="1">
    <location>
        <begin position="65"/>
        <end position="99"/>
    </location>
</feature>
<keyword evidence="3" id="KW-1185">Reference proteome</keyword>
<evidence type="ECO:0000313" key="3">
    <source>
        <dbReference type="Proteomes" id="UP001365128"/>
    </source>
</evidence>
<dbReference type="Proteomes" id="UP001365128">
    <property type="component" value="Unassembled WGS sequence"/>
</dbReference>
<sequence length="159" mass="17113">MMANDRQVARRAATAEDQALQQHTTTAAPAHPHPHHDNAEIREQYASAEAKAGLNLNIFAALSGSMFSRSKKTTDTRADGSARSVETTDTAAQAQGRGAANMQAVAEARSDAGKRYAKGQQAIENSGEGGPMRGRVEGKKKDMQVQKQQMDHLGIEGRW</sequence>
<organism evidence="2 3">
    <name type="scientific">Phyllosticta citricarpa</name>
    <dbReference type="NCBI Taxonomy" id="55181"/>
    <lineage>
        <taxon>Eukaryota</taxon>
        <taxon>Fungi</taxon>
        <taxon>Dikarya</taxon>
        <taxon>Ascomycota</taxon>
        <taxon>Pezizomycotina</taxon>
        <taxon>Dothideomycetes</taxon>
        <taxon>Dothideomycetes incertae sedis</taxon>
        <taxon>Botryosphaeriales</taxon>
        <taxon>Phyllostictaceae</taxon>
        <taxon>Phyllosticta</taxon>
    </lineage>
</organism>
<feature type="compositionally biased region" description="Polar residues" evidence="1">
    <location>
        <begin position="84"/>
        <end position="93"/>
    </location>
</feature>
<feature type="region of interest" description="Disordered" evidence="1">
    <location>
        <begin position="112"/>
        <end position="159"/>
    </location>
</feature>
<evidence type="ECO:0000313" key="2">
    <source>
        <dbReference type="EMBL" id="KAK7550061.1"/>
    </source>
</evidence>
<proteinExistence type="predicted"/>
<gene>
    <name evidence="2" type="ORF">IWX46DRAFT_648068</name>
</gene>
<reference evidence="2 3" key="1">
    <citation type="submission" date="2024-04" db="EMBL/GenBank/DDBJ databases">
        <title>Phyllosticta paracitricarpa is synonymous to the EU quarantine fungus P. citricarpa based on phylogenomic analyses.</title>
        <authorList>
            <consortium name="Lawrence Berkeley National Laboratory"/>
            <person name="Van Ingen-Buijs V.A."/>
            <person name="Van Westerhoven A.C."/>
            <person name="Haridas S."/>
            <person name="Skiadas P."/>
            <person name="Martin F."/>
            <person name="Groenewald J.Z."/>
            <person name="Crous P.W."/>
            <person name="Seidl M.F."/>
        </authorList>
    </citation>
    <scope>NUCLEOTIDE SEQUENCE [LARGE SCALE GENOMIC DNA]</scope>
    <source>
        <strain evidence="2 3">CBS 122670</strain>
    </source>
</reference>